<evidence type="ECO:0000313" key="2">
    <source>
        <dbReference type="Proteomes" id="UP000199372"/>
    </source>
</evidence>
<dbReference type="Proteomes" id="UP000199372">
    <property type="component" value="Unassembled WGS sequence"/>
</dbReference>
<organism evidence="1 2">
    <name type="scientific">Palleronia pelagia</name>
    <dbReference type="NCBI Taxonomy" id="387096"/>
    <lineage>
        <taxon>Bacteria</taxon>
        <taxon>Pseudomonadati</taxon>
        <taxon>Pseudomonadota</taxon>
        <taxon>Alphaproteobacteria</taxon>
        <taxon>Rhodobacterales</taxon>
        <taxon>Roseobacteraceae</taxon>
        <taxon>Palleronia</taxon>
    </lineage>
</organism>
<gene>
    <name evidence="1" type="ORF">SAMN04488011_10818</name>
</gene>
<name>A0A1H8KKG0_9RHOB</name>
<sequence>MRALLLALLLLLPACGRPLSDGETRFARDTLGPTLDTSRVRVHRSALVGLVPLSRPARPAVACRERIRPPERGTVTGRIAAMVLFNRIVMANPLHLDDFLGDYPRSMQLEDAMLLAHELTHTWQWQNRETTGYHPLRAATEHLPATDPYLFELENNVRFEEYPFEQQASLVEEFVCCRALDPHGARTDRLHALLSPHFPQVARFPATQPKDVLLFWPNAPRSGICD</sequence>
<reference evidence="2" key="1">
    <citation type="submission" date="2016-10" db="EMBL/GenBank/DDBJ databases">
        <authorList>
            <person name="Varghese N."/>
            <person name="Submissions S."/>
        </authorList>
    </citation>
    <scope>NUCLEOTIDE SEQUENCE [LARGE SCALE GENOMIC DNA]</scope>
    <source>
        <strain evidence="2">DSM 26893</strain>
    </source>
</reference>
<dbReference type="AlphaFoldDB" id="A0A1H8KKG0"/>
<evidence type="ECO:0000313" key="1">
    <source>
        <dbReference type="EMBL" id="SEN93307.1"/>
    </source>
</evidence>
<dbReference type="RefSeq" id="WP_091846308.1">
    <property type="nucleotide sequence ID" value="NZ_FOCM01000008.1"/>
</dbReference>
<keyword evidence="2" id="KW-1185">Reference proteome</keyword>
<evidence type="ECO:0008006" key="3">
    <source>
        <dbReference type="Google" id="ProtNLM"/>
    </source>
</evidence>
<dbReference type="EMBL" id="FOCM01000008">
    <property type="protein sequence ID" value="SEN93307.1"/>
    <property type="molecule type" value="Genomic_DNA"/>
</dbReference>
<protein>
    <recommendedName>
        <fullName evidence="3">DUF4157 domain-containing protein</fullName>
    </recommendedName>
</protein>
<accession>A0A1H8KKG0</accession>
<dbReference type="OrthoDB" id="8686772at2"/>
<proteinExistence type="predicted"/>